<dbReference type="GO" id="GO:0005886">
    <property type="term" value="C:plasma membrane"/>
    <property type="evidence" value="ECO:0007669"/>
    <property type="project" value="UniProtKB-SubCell"/>
</dbReference>
<dbReference type="OrthoDB" id="5137249at2"/>
<feature type="transmembrane region" description="Helical" evidence="7">
    <location>
        <begin position="20"/>
        <end position="39"/>
    </location>
</feature>
<evidence type="ECO:0000256" key="2">
    <source>
        <dbReference type="ARBA" id="ARBA00022475"/>
    </source>
</evidence>
<feature type="domain" description="ABC3 transporter permease C-terminal" evidence="8">
    <location>
        <begin position="620"/>
        <end position="737"/>
    </location>
</feature>
<organism evidence="10 11">
    <name type="scientific">Halolactibacillus halophilus</name>
    <dbReference type="NCBI Taxonomy" id="306540"/>
    <lineage>
        <taxon>Bacteria</taxon>
        <taxon>Bacillati</taxon>
        <taxon>Bacillota</taxon>
        <taxon>Bacilli</taxon>
        <taxon>Bacillales</taxon>
        <taxon>Bacillaceae</taxon>
        <taxon>Halolactibacillus</taxon>
    </lineage>
</organism>
<dbReference type="InterPro" id="IPR003838">
    <property type="entry name" value="ABC3_permease_C"/>
</dbReference>
<evidence type="ECO:0000313" key="12">
    <source>
        <dbReference type="Proteomes" id="UP000321547"/>
    </source>
</evidence>
<feature type="transmembrane region" description="Helical" evidence="7">
    <location>
        <begin position="617"/>
        <end position="638"/>
    </location>
</feature>
<comment type="subcellular location">
    <subcellularLocation>
        <location evidence="1">Cell membrane</location>
        <topology evidence="1">Multi-pass membrane protein</topology>
    </subcellularLocation>
</comment>
<accession>A0A1I5QSR8</accession>
<dbReference type="EMBL" id="FOXC01000024">
    <property type="protein sequence ID" value="SFP49282.1"/>
    <property type="molecule type" value="Genomic_DNA"/>
</dbReference>
<dbReference type="InterPro" id="IPR038766">
    <property type="entry name" value="Membrane_comp_ABC_pdt"/>
</dbReference>
<feature type="transmembrane region" description="Helical" evidence="7">
    <location>
        <begin position="1072"/>
        <end position="1093"/>
    </location>
</feature>
<evidence type="ECO:0000256" key="6">
    <source>
        <dbReference type="SAM" id="Coils"/>
    </source>
</evidence>
<evidence type="ECO:0000256" key="3">
    <source>
        <dbReference type="ARBA" id="ARBA00022692"/>
    </source>
</evidence>
<dbReference type="SUPFAM" id="SSF103657">
    <property type="entry name" value="BAR/IMD domain-like"/>
    <property type="match status" value="1"/>
</dbReference>
<dbReference type="Proteomes" id="UP000321547">
    <property type="component" value="Unassembled WGS sequence"/>
</dbReference>
<evidence type="ECO:0000313" key="11">
    <source>
        <dbReference type="Proteomes" id="UP000242243"/>
    </source>
</evidence>
<evidence type="ECO:0000259" key="8">
    <source>
        <dbReference type="Pfam" id="PF02687"/>
    </source>
</evidence>
<dbReference type="EMBL" id="BJWI01000019">
    <property type="protein sequence ID" value="GEM01905.1"/>
    <property type="molecule type" value="Genomic_DNA"/>
</dbReference>
<evidence type="ECO:0000256" key="1">
    <source>
        <dbReference type="ARBA" id="ARBA00004651"/>
    </source>
</evidence>
<feature type="transmembrane region" description="Helical" evidence="7">
    <location>
        <begin position="786"/>
        <end position="806"/>
    </location>
</feature>
<protein>
    <submittedName>
        <fullName evidence="9">ABC transporter permease</fullName>
    </submittedName>
    <submittedName>
        <fullName evidence="10">Putative ABC transport system permease protein</fullName>
    </submittedName>
</protein>
<proteinExistence type="predicted"/>
<dbReference type="AlphaFoldDB" id="A0A1I5QSR8"/>
<evidence type="ECO:0000256" key="7">
    <source>
        <dbReference type="SAM" id="Phobius"/>
    </source>
</evidence>
<dbReference type="Gene3D" id="1.20.120.330">
    <property type="entry name" value="Nucleotidyltransferases domain 2"/>
    <property type="match status" value="1"/>
</dbReference>
<gene>
    <name evidence="9" type="ORF">HHA03_14370</name>
    <name evidence="10" type="ORF">SAMN05421839_12419</name>
</gene>
<name>A0A1I5QSR8_9BACI</name>
<keyword evidence="6" id="KW-0175">Coiled coil</keyword>
<feature type="transmembrane region" description="Helical" evidence="7">
    <location>
        <begin position="665"/>
        <end position="689"/>
    </location>
</feature>
<feature type="transmembrane region" description="Helical" evidence="7">
    <location>
        <begin position="709"/>
        <end position="733"/>
    </location>
</feature>
<feature type="coiled-coil region" evidence="6">
    <location>
        <begin position="260"/>
        <end position="403"/>
    </location>
</feature>
<sequence>MQKKTALYKMIWREITSSKARFFSILFLILLGVGFFAGLQATGPNMLKTADDYFDQQNLYDLHIQSNYGLDEEEYALLDDKEEIEALEGHYSSDVLFGEDRLVIKLIGYDEENQLNQFRVDEGRLPERPNEIALDYSDVITSQYELGDEVMIYSGNKDSNLSDTVSESTYTVVGFVTSPRFITNDSRGQTTIGRGQLDAFGVVQADVFTLDVYTDLFVTFKASANQSMYSDTYIDQMKDYKDTYEPALEDVGTGRLDQIKADAEEEVEEGRTEIEEAKQELSDAEQELTEAKTELETGKEELELAEADLEEAFLELDREEQNYREGVDTFEQEMIKAKKQLRDQEETLEESEQQVQDGLSEIEAGLNQLNEPFVDLVTQETALLDQRDQIRQLNQQLTALFQTPTDQLTDGMKQDWIDETAEVTFNETSLSSLLQGYFNGTVTQEEIKTVIASTDASLTSGISELRTNINEINTQRAELETQQQELEGSLQEIEAGKEALEDARTDLNNQRTETEQELADGRRQLDEGWAEYDQGLSELEEARVDLAQGQADYEEGLQTFNEERQDAERDIEEAEQELDDALEELDTLEAPTYYLTVRHDNGQLVEFEDNAERMSDLATIFPVVFFLIAALVTLTTVTRMIEEQRIEMGTLKALGYTDRDIQKKYYLYALSATLFGAILGLALGYTLLPKVIFNAYQILYNLPPLALDFYWSFTLISLAVALFSSLVTAWYVLRKDLKTTPAILMRPKAPKVGKRILVERITPLWRRMNFMQKVTARNLFRYKQRMLMTVIGISGCAALIITGFGLKGAVEGIVDLQFGRVMNYEAVVALDSAASSTEKEVYRDIIADNETIEASLMVYQETLDANKSGVTPQDVTMFVPENPAELDQFVQLKNRTSAETFDLEKDGAIITEKLATLFEVEKGDDLTLTTADDDALTVTVGGVVENYAGHYLYLSPDIYESMQSTVLEYNAELLKYPYSEDFEAELSDALSDSDYVITTSYNQSMLNLFEDSMESLNIVVVVLIVSAAGLAFIVLYNLTNINVSERIRELSTIKVLGFYDNEVTMYIYRENIILTLMGIVAGGLFGRLLHIFVLDTASMDNMMFNPSLSWTSYLYAAILTMVFSTMVMLMMHRKLKHVDMIEALKSNE</sequence>
<keyword evidence="2" id="KW-1003">Cell membrane</keyword>
<feature type="transmembrane region" description="Helical" evidence="7">
    <location>
        <begin position="1016"/>
        <end position="1038"/>
    </location>
</feature>
<dbReference type="STRING" id="306540.SAMN05421839_12419"/>
<reference evidence="9 12" key="2">
    <citation type="submission" date="2019-07" db="EMBL/GenBank/DDBJ databases">
        <title>Whole genome shotgun sequence of Halolactibacillus halophilus NBRC 100868.</title>
        <authorList>
            <person name="Hosoyama A."/>
            <person name="Uohara A."/>
            <person name="Ohji S."/>
            <person name="Ichikawa N."/>
        </authorList>
    </citation>
    <scope>NUCLEOTIDE SEQUENCE [LARGE SCALE GENOMIC DNA]</scope>
    <source>
        <strain evidence="9 12">NBRC 100868</strain>
    </source>
</reference>
<evidence type="ECO:0000256" key="5">
    <source>
        <dbReference type="ARBA" id="ARBA00023136"/>
    </source>
</evidence>
<feature type="domain" description="ABC3 transporter permease C-terminal" evidence="8">
    <location>
        <begin position="1022"/>
        <end position="1134"/>
    </location>
</feature>
<keyword evidence="5 7" id="KW-0472">Membrane</keyword>
<dbReference type="PANTHER" id="PTHR30287:SF1">
    <property type="entry name" value="INNER MEMBRANE PROTEIN"/>
    <property type="match status" value="1"/>
</dbReference>
<feature type="coiled-coil region" evidence="6">
    <location>
        <begin position="462"/>
        <end position="524"/>
    </location>
</feature>
<keyword evidence="12" id="KW-1185">Reference proteome</keyword>
<dbReference type="Proteomes" id="UP000242243">
    <property type="component" value="Unassembled WGS sequence"/>
</dbReference>
<feature type="transmembrane region" description="Helical" evidence="7">
    <location>
        <begin position="1113"/>
        <end position="1131"/>
    </location>
</feature>
<feature type="coiled-coil region" evidence="6">
    <location>
        <begin position="550"/>
        <end position="591"/>
    </location>
</feature>
<dbReference type="PANTHER" id="PTHR30287">
    <property type="entry name" value="MEMBRANE COMPONENT OF PREDICTED ABC SUPERFAMILY METABOLITE UPTAKE TRANSPORTER"/>
    <property type="match status" value="1"/>
</dbReference>
<reference evidence="10 11" key="1">
    <citation type="submission" date="2016-10" db="EMBL/GenBank/DDBJ databases">
        <authorList>
            <person name="de Groot N.N."/>
        </authorList>
    </citation>
    <scope>NUCLEOTIDE SEQUENCE [LARGE SCALE GENOMIC DNA]</scope>
    <source>
        <strain evidence="10 11">DSM 17073</strain>
    </source>
</reference>
<dbReference type="Pfam" id="PF02687">
    <property type="entry name" value="FtsX"/>
    <property type="match status" value="2"/>
</dbReference>
<dbReference type="RefSeq" id="WP_089832538.1">
    <property type="nucleotide sequence ID" value="NZ_BJWI01000019.1"/>
</dbReference>
<dbReference type="Gene3D" id="1.10.287.1490">
    <property type="match status" value="1"/>
</dbReference>
<dbReference type="InterPro" id="IPR027267">
    <property type="entry name" value="AH/BAR_dom_sf"/>
</dbReference>
<evidence type="ECO:0000313" key="9">
    <source>
        <dbReference type="EMBL" id="GEM01905.1"/>
    </source>
</evidence>
<evidence type="ECO:0000256" key="4">
    <source>
        <dbReference type="ARBA" id="ARBA00022989"/>
    </source>
</evidence>
<keyword evidence="3 7" id="KW-0812">Transmembrane</keyword>
<evidence type="ECO:0000313" key="10">
    <source>
        <dbReference type="EMBL" id="SFP49282.1"/>
    </source>
</evidence>
<keyword evidence="4 7" id="KW-1133">Transmembrane helix</keyword>